<feature type="transmembrane region" description="Helical" evidence="1">
    <location>
        <begin position="144"/>
        <end position="164"/>
    </location>
</feature>
<dbReference type="Proteomes" id="UP001602013">
    <property type="component" value="Unassembled WGS sequence"/>
</dbReference>
<reference evidence="3 4" key="1">
    <citation type="submission" date="2024-10" db="EMBL/GenBank/DDBJ databases">
        <title>The Natural Products Discovery Center: Release of the First 8490 Sequenced Strains for Exploring Actinobacteria Biosynthetic Diversity.</title>
        <authorList>
            <person name="Kalkreuter E."/>
            <person name="Kautsar S.A."/>
            <person name="Yang D."/>
            <person name="Bader C.D."/>
            <person name="Teijaro C.N."/>
            <person name="Fluegel L."/>
            <person name="Davis C.M."/>
            <person name="Simpson J.R."/>
            <person name="Lauterbach L."/>
            <person name="Steele A.D."/>
            <person name="Gui C."/>
            <person name="Meng S."/>
            <person name="Li G."/>
            <person name="Viehrig K."/>
            <person name="Ye F."/>
            <person name="Su P."/>
            <person name="Kiefer A.F."/>
            <person name="Nichols A."/>
            <person name="Cepeda A.J."/>
            <person name="Yan W."/>
            <person name="Fan B."/>
            <person name="Jiang Y."/>
            <person name="Adhikari A."/>
            <person name="Zheng C.-J."/>
            <person name="Schuster L."/>
            <person name="Cowan T.M."/>
            <person name="Smanski M.J."/>
            <person name="Chevrette M.G."/>
            <person name="De Carvalho L.P.S."/>
            <person name="Shen B."/>
        </authorList>
    </citation>
    <scope>NUCLEOTIDE SEQUENCE [LARGE SCALE GENOMIC DNA]</scope>
    <source>
        <strain evidence="3 4">NPDC002173</strain>
    </source>
</reference>
<keyword evidence="1" id="KW-1133">Transmembrane helix</keyword>
<feature type="transmembrane region" description="Helical" evidence="1">
    <location>
        <begin position="44"/>
        <end position="65"/>
    </location>
</feature>
<feature type="transmembrane region" description="Helical" evidence="1">
    <location>
        <begin position="176"/>
        <end position="195"/>
    </location>
</feature>
<keyword evidence="1" id="KW-0812">Transmembrane</keyword>
<dbReference type="RefSeq" id="WP_387408745.1">
    <property type="nucleotide sequence ID" value="NZ_JBIASD010000002.1"/>
</dbReference>
<feature type="transmembrane region" description="Helical" evidence="1">
    <location>
        <begin position="6"/>
        <end position="32"/>
    </location>
</feature>
<dbReference type="Pfam" id="PF03707">
    <property type="entry name" value="MHYT"/>
    <property type="match status" value="2"/>
</dbReference>
<feature type="transmembrane region" description="Helical" evidence="1">
    <location>
        <begin position="215"/>
        <end position="237"/>
    </location>
</feature>
<name>A0ABW6SIE7_9ACTN</name>
<dbReference type="InterPro" id="IPR005330">
    <property type="entry name" value="MHYT_dom"/>
</dbReference>
<feature type="transmembrane region" description="Helical" evidence="1">
    <location>
        <begin position="112"/>
        <end position="132"/>
    </location>
</feature>
<dbReference type="PROSITE" id="PS50924">
    <property type="entry name" value="MHYT"/>
    <property type="match status" value="1"/>
</dbReference>
<evidence type="ECO:0000313" key="4">
    <source>
        <dbReference type="Proteomes" id="UP001602013"/>
    </source>
</evidence>
<sequence length="277" mass="29020">MAHINHFAYGLLTPVLAYVMSSIGSMLGLMLTARARFAIGGARVRWLAGGAVSIGGTGIWVMHFIAMMGFNVGNVPIRYDIPLTVASALLAVAVVGAGLFLVAYGGVRLGPLLAGGLLTGGGVACMHYVGMAAMNMPGHVRYDFGVVAGSVLIAVAAATTALWFTTRVRGALPTAGAALIMGVAVSGMHYTGMFAMSVRLDPDPGMVPGAPAIDFLVPLLVLISMFTLVMLLSAILAPSERELRAEANLLEWLAERRAGSTAPLPREPQYHQHRLHD</sequence>
<comment type="caution">
    <text evidence="3">The sequence shown here is derived from an EMBL/GenBank/DDBJ whole genome shotgun (WGS) entry which is preliminary data.</text>
</comment>
<dbReference type="PANTHER" id="PTHR35152:SF1">
    <property type="entry name" value="DOMAIN SIGNALLING PROTEIN, PUTATIVE (AFU_ORTHOLOGUE AFUA_5G11310)-RELATED"/>
    <property type="match status" value="1"/>
</dbReference>
<organism evidence="3 4">
    <name type="scientific">Microtetraspora malaysiensis</name>
    <dbReference type="NCBI Taxonomy" id="161358"/>
    <lineage>
        <taxon>Bacteria</taxon>
        <taxon>Bacillati</taxon>
        <taxon>Actinomycetota</taxon>
        <taxon>Actinomycetes</taxon>
        <taxon>Streptosporangiales</taxon>
        <taxon>Streptosporangiaceae</taxon>
        <taxon>Microtetraspora</taxon>
    </lineage>
</organism>
<evidence type="ECO:0000256" key="1">
    <source>
        <dbReference type="PROSITE-ProRule" id="PRU00244"/>
    </source>
</evidence>
<gene>
    <name evidence="3" type="ORF">ACFYXI_03655</name>
</gene>
<dbReference type="PANTHER" id="PTHR35152">
    <property type="entry name" value="DOMAIN SIGNALLING PROTEIN, PUTATIVE (AFU_ORTHOLOGUE AFUA_5G11310)-RELATED"/>
    <property type="match status" value="1"/>
</dbReference>
<proteinExistence type="predicted"/>
<keyword evidence="4" id="KW-1185">Reference proteome</keyword>
<protein>
    <submittedName>
        <fullName evidence="3">MHYT domain-containing protein</fullName>
    </submittedName>
</protein>
<feature type="domain" description="MHYT" evidence="2">
    <location>
        <begin position="9"/>
        <end position="199"/>
    </location>
</feature>
<accession>A0ABW6SIE7</accession>
<evidence type="ECO:0000313" key="3">
    <source>
        <dbReference type="EMBL" id="MFF3664668.1"/>
    </source>
</evidence>
<keyword evidence="1" id="KW-0472">Membrane</keyword>
<dbReference type="EMBL" id="JBIASD010000002">
    <property type="protein sequence ID" value="MFF3664668.1"/>
    <property type="molecule type" value="Genomic_DNA"/>
</dbReference>
<feature type="transmembrane region" description="Helical" evidence="1">
    <location>
        <begin position="85"/>
        <end position="105"/>
    </location>
</feature>
<evidence type="ECO:0000259" key="2">
    <source>
        <dbReference type="PROSITE" id="PS50924"/>
    </source>
</evidence>